<organism evidence="1 2">
    <name type="scientific">Cronobacter dublinensis 1210</name>
    <dbReference type="NCBI Taxonomy" id="1208656"/>
    <lineage>
        <taxon>Bacteria</taxon>
        <taxon>Pseudomonadati</taxon>
        <taxon>Pseudomonadota</taxon>
        <taxon>Gammaproteobacteria</taxon>
        <taxon>Enterobacterales</taxon>
        <taxon>Enterobacteriaceae</taxon>
        <taxon>Cronobacter</taxon>
    </lineage>
</organism>
<gene>
    <name evidence="1" type="ORF">BN134_2919</name>
</gene>
<keyword evidence="2" id="KW-1185">Reference proteome</keyword>
<sequence length="40" mass="4623">MEMIKSSLLQTKTKPIHLSSWNVKQSKEKTFASSPLNLKY</sequence>
<comment type="caution">
    <text evidence="1">The sequence shown here is derived from an EMBL/GenBank/DDBJ whole genome shotgun (WGS) entry which is preliminary data.</text>
</comment>
<accession>A0ABM9Q9B3</accession>
<dbReference type="EMBL" id="CAKZ01000130">
    <property type="protein sequence ID" value="CCJ82160.1"/>
    <property type="molecule type" value="Genomic_DNA"/>
</dbReference>
<name>A0ABM9Q9B3_9ENTR</name>
<evidence type="ECO:0000313" key="2">
    <source>
        <dbReference type="Proteomes" id="UP000009342"/>
    </source>
</evidence>
<evidence type="ECO:0000313" key="1">
    <source>
        <dbReference type="EMBL" id="CCJ82160.1"/>
    </source>
</evidence>
<reference evidence="2" key="1">
    <citation type="journal article" date="2012" name="PLoS ONE">
        <title>Comparative analysis of genome sequences covering the seven cronobacter species.</title>
        <authorList>
            <person name="Joseph S."/>
            <person name="Desai P."/>
            <person name="Ji Y."/>
            <person name="Cummings C.A."/>
            <person name="Shih R."/>
            <person name="Degoricija L."/>
            <person name="Rico A."/>
            <person name="Brzoska P."/>
            <person name="Hamby S.E."/>
            <person name="Masood N."/>
            <person name="Hariri S."/>
            <person name="Sonbol H."/>
            <person name="Chuzhanova N."/>
            <person name="McClelland M."/>
            <person name="Furtado M.R."/>
            <person name="Forsythe S.J."/>
        </authorList>
    </citation>
    <scope>NUCLEOTIDE SEQUENCE [LARGE SCALE GENOMIC DNA]</scope>
    <source>
        <strain evidence="2">1210</strain>
    </source>
</reference>
<proteinExistence type="predicted"/>
<protein>
    <submittedName>
        <fullName evidence="1">Uncharacterized protein</fullName>
    </submittedName>
</protein>
<dbReference type="Proteomes" id="UP000009342">
    <property type="component" value="Unassembled WGS sequence"/>
</dbReference>